<organism evidence="1 2">
    <name type="scientific">Kluyvera cryocrescens</name>
    <name type="common">Kluyvera citrophila</name>
    <dbReference type="NCBI Taxonomy" id="580"/>
    <lineage>
        <taxon>Bacteria</taxon>
        <taxon>Pseudomonadati</taxon>
        <taxon>Pseudomonadota</taxon>
        <taxon>Gammaproteobacteria</taxon>
        <taxon>Enterobacterales</taxon>
        <taxon>Enterobacteriaceae</taxon>
        <taxon>Kluyvera</taxon>
    </lineage>
</organism>
<proteinExistence type="predicted"/>
<sequence>MITIGAAGVGGVGNVDRGGVATAGGDTIIGALQTLKGGSGWR</sequence>
<gene>
    <name evidence="1" type="ORF">NCTC12993_07678</name>
</gene>
<accession>A0A485D408</accession>
<protein>
    <submittedName>
        <fullName evidence="1">Uncharacterized protein</fullName>
    </submittedName>
</protein>
<name>A0A485D408_KLUCR</name>
<keyword evidence="2" id="KW-1185">Reference proteome</keyword>
<dbReference type="AlphaFoldDB" id="A0A485D408"/>
<evidence type="ECO:0000313" key="2">
    <source>
        <dbReference type="Proteomes" id="UP000401081"/>
    </source>
</evidence>
<evidence type="ECO:0000313" key="1">
    <source>
        <dbReference type="EMBL" id="VFS91760.1"/>
    </source>
</evidence>
<dbReference type="Proteomes" id="UP000401081">
    <property type="component" value="Unassembled WGS sequence"/>
</dbReference>
<dbReference type="EMBL" id="CAADJD010000036">
    <property type="protein sequence ID" value="VFS91760.1"/>
    <property type="molecule type" value="Genomic_DNA"/>
</dbReference>
<reference evidence="1 2" key="1">
    <citation type="submission" date="2019-03" db="EMBL/GenBank/DDBJ databases">
        <authorList>
            <consortium name="Pathogen Informatics"/>
        </authorList>
    </citation>
    <scope>NUCLEOTIDE SEQUENCE [LARGE SCALE GENOMIC DNA]</scope>
    <source>
        <strain evidence="1 2">NCTC12993</strain>
    </source>
</reference>